<feature type="signal peptide" evidence="1">
    <location>
        <begin position="1"/>
        <end position="19"/>
    </location>
</feature>
<dbReference type="EMBL" id="JAYKXP010000067">
    <property type="protein sequence ID" value="KAK7032177.1"/>
    <property type="molecule type" value="Genomic_DNA"/>
</dbReference>
<organism evidence="2 3">
    <name type="scientific">Paramarasmius palmivorus</name>
    <dbReference type="NCBI Taxonomy" id="297713"/>
    <lineage>
        <taxon>Eukaryota</taxon>
        <taxon>Fungi</taxon>
        <taxon>Dikarya</taxon>
        <taxon>Basidiomycota</taxon>
        <taxon>Agaricomycotina</taxon>
        <taxon>Agaricomycetes</taxon>
        <taxon>Agaricomycetidae</taxon>
        <taxon>Agaricales</taxon>
        <taxon>Marasmiineae</taxon>
        <taxon>Marasmiaceae</taxon>
        <taxon>Paramarasmius</taxon>
    </lineage>
</organism>
<accession>A0AAW0BYF7</accession>
<name>A0AAW0BYF7_9AGAR</name>
<proteinExistence type="predicted"/>
<evidence type="ECO:0000313" key="3">
    <source>
        <dbReference type="Proteomes" id="UP001383192"/>
    </source>
</evidence>
<reference evidence="2 3" key="1">
    <citation type="submission" date="2024-01" db="EMBL/GenBank/DDBJ databases">
        <title>A draft genome for a cacao thread blight-causing isolate of Paramarasmius palmivorus.</title>
        <authorList>
            <person name="Baruah I.K."/>
            <person name="Bukari Y."/>
            <person name="Amoako-Attah I."/>
            <person name="Meinhardt L.W."/>
            <person name="Bailey B.A."/>
            <person name="Cohen S.P."/>
        </authorList>
    </citation>
    <scope>NUCLEOTIDE SEQUENCE [LARGE SCALE GENOMIC DNA]</scope>
    <source>
        <strain evidence="2 3">GH-12</strain>
    </source>
</reference>
<evidence type="ECO:0000256" key="1">
    <source>
        <dbReference type="SAM" id="SignalP"/>
    </source>
</evidence>
<evidence type="ECO:0000313" key="2">
    <source>
        <dbReference type="EMBL" id="KAK7032177.1"/>
    </source>
</evidence>
<protein>
    <submittedName>
        <fullName evidence="2">Uncharacterized protein</fullName>
    </submittedName>
</protein>
<keyword evidence="1" id="KW-0732">Signal</keyword>
<dbReference type="Proteomes" id="UP001383192">
    <property type="component" value="Unassembled WGS sequence"/>
</dbReference>
<sequence>MQLLASLSMVFVSILAVAATEERAAPVAHLMIRRDECNTPKIACKDPESLPSDCLCNKIEGTFCGNETINPACTNYKQFECHTDGSTCLLGLSGLCAPQAPPCQDQYGGCSY</sequence>
<keyword evidence="3" id="KW-1185">Reference proteome</keyword>
<dbReference type="AlphaFoldDB" id="A0AAW0BYF7"/>
<gene>
    <name evidence="2" type="ORF">VNI00_013351</name>
</gene>
<comment type="caution">
    <text evidence="2">The sequence shown here is derived from an EMBL/GenBank/DDBJ whole genome shotgun (WGS) entry which is preliminary data.</text>
</comment>
<feature type="chain" id="PRO_5043328871" evidence="1">
    <location>
        <begin position="20"/>
        <end position="112"/>
    </location>
</feature>